<keyword evidence="5" id="KW-0812">Transmembrane</keyword>
<comment type="cofactor">
    <cofactor evidence="1">
        <name>heme</name>
        <dbReference type="ChEBI" id="CHEBI:30413"/>
    </cofactor>
</comment>
<protein>
    <submittedName>
        <fullName evidence="12">Uncharacterized protein</fullName>
    </submittedName>
</protein>
<evidence type="ECO:0000256" key="8">
    <source>
        <dbReference type="ARBA" id="ARBA00023002"/>
    </source>
</evidence>
<keyword evidence="8" id="KW-0560">Oxidoreductase</keyword>
<dbReference type="Proteomes" id="UP000326939">
    <property type="component" value="Chromosome 2"/>
</dbReference>
<accession>A0A5N5NLG2</accession>
<dbReference type="GO" id="GO:0004497">
    <property type="term" value="F:monooxygenase activity"/>
    <property type="evidence" value="ECO:0007669"/>
    <property type="project" value="UniProtKB-KW"/>
</dbReference>
<dbReference type="PANTHER" id="PTHR47955">
    <property type="entry name" value="CYTOCHROME P450 FAMILY 71 PROTEIN"/>
    <property type="match status" value="1"/>
</dbReference>
<keyword evidence="6" id="KW-0479">Metal-binding</keyword>
<keyword evidence="13" id="KW-1185">Reference proteome</keyword>
<sequence>MEGKKAADEDHGPQWQCSSSLYLSLSSSRFFSKRTKPKKISSSAWPLWTSLNRRLASMCAPLSPSLYLWQLSLKYGPLMSSRLGLVPSLVKMDKEVMRTHDLEFSGRPSLLGQQKLFCN</sequence>
<evidence type="ECO:0000313" key="13">
    <source>
        <dbReference type="Proteomes" id="UP000326939"/>
    </source>
</evidence>
<dbReference type="AlphaFoldDB" id="A0A5N5NLG2"/>
<dbReference type="GO" id="GO:0046872">
    <property type="term" value="F:metal ion binding"/>
    <property type="evidence" value="ECO:0007669"/>
    <property type="project" value="UniProtKB-KW"/>
</dbReference>
<evidence type="ECO:0000256" key="11">
    <source>
        <dbReference type="ARBA" id="ARBA00023136"/>
    </source>
</evidence>
<keyword evidence="7" id="KW-1133">Transmembrane helix</keyword>
<evidence type="ECO:0000256" key="5">
    <source>
        <dbReference type="ARBA" id="ARBA00022692"/>
    </source>
</evidence>
<keyword evidence="9" id="KW-0408">Iron</keyword>
<evidence type="ECO:0000313" key="12">
    <source>
        <dbReference type="EMBL" id="KAB5568162.1"/>
    </source>
</evidence>
<evidence type="ECO:0000256" key="3">
    <source>
        <dbReference type="ARBA" id="ARBA00010617"/>
    </source>
</evidence>
<evidence type="ECO:0000256" key="6">
    <source>
        <dbReference type="ARBA" id="ARBA00022723"/>
    </source>
</evidence>
<dbReference type="PANTHER" id="PTHR47955:SF22">
    <property type="entry name" value="CYTOCHROME P450 83B1-LIKE"/>
    <property type="match status" value="1"/>
</dbReference>
<dbReference type="GO" id="GO:0016020">
    <property type="term" value="C:membrane"/>
    <property type="evidence" value="ECO:0007669"/>
    <property type="project" value="UniProtKB-SubCell"/>
</dbReference>
<keyword evidence="10" id="KW-0503">Monooxygenase</keyword>
<name>A0A5N5NLG2_9ROSI</name>
<comment type="similarity">
    <text evidence="3">Belongs to the cytochrome P450 family.</text>
</comment>
<keyword evidence="4" id="KW-0349">Heme</keyword>
<proteinExistence type="inferred from homology"/>
<keyword evidence="11" id="KW-0472">Membrane</keyword>
<organism evidence="12 13">
    <name type="scientific">Salix brachista</name>
    <dbReference type="NCBI Taxonomy" id="2182728"/>
    <lineage>
        <taxon>Eukaryota</taxon>
        <taxon>Viridiplantae</taxon>
        <taxon>Streptophyta</taxon>
        <taxon>Embryophyta</taxon>
        <taxon>Tracheophyta</taxon>
        <taxon>Spermatophyta</taxon>
        <taxon>Magnoliopsida</taxon>
        <taxon>eudicotyledons</taxon>
        <taxon>Gunneridae</taxon>
        <taxon>Pentapetalae</taxon>
        <taxon>rosids</taxon>
        <taxon>fabids</taxon>
        <taxon>Malpighiales</taxon>
        <taxon>Salicaceae</taxon>
        <taxon>Saliceae</taxon>
        <taxon>Salix</taxon>
    </lineage>
</organism>
<gene>
    <name evidence="12" type="ORF">DKX38_001955</name>
</gene>
<evidence type="ECO:0000256" key="10">
    <source>
        <dbReference type="ARBA" id="ARBA00023033"/>
    </source>
</evidence>
<comment type="caution">
    <text evidence="12">The sequence shown here is derived from an EMBL/GenBank/DDBJ whole genome shotgun (WGS) entry which is preliminary data.</text>
</comment>
<dbReference type="EMBL" id="VDCV01000002">
    <property type="protein sequence ID" value="KAB5568162.1"/>
    <property type="molecule type" value="Genomic_DNA"/>
</dbReference>
<evidence type="ECO:0000256" key="4">
    <source>
        <dbReference type="ARBA" id="ARBA00022617"/>
    </source>
</evidence>
<evidence type="ECO:0000256" key="2">
    <source>
        <dbReference type="ARBA" id="ARBA00004167"/>
    </source>
</evidence>
<comment type="subcellular location">
    <subcellularLocation>
        <location evidence="2">Membrane</location>
        <topology evidence="2">Single-pass membrane protein</topology>
    </subcellularLocation>
</comment>
<reference evidence="13" key="1">
    <citation type="journal article" date="2019" name="Gigascience">
        <title>De novo genome assembly of the endangered Acer yangbiense, a plant species with extremely small populations endemic to Yunnan Province, China.</title>
        <authorList>
            <person name="Yang J."/>
            <person name="Wariss H.M."/>
            <person name="Tao L."/>
            <person name="Zhang R."/>
            <person name="Yun Q."/>
            <person name="Hollingsworth P."/>
            <person name="Dao Z."/>
            <person name="Luo G."/>
            <person name="Guo H."/>
            <person name="Ma Y."/>
            <person name="Sun W."/>
        </authorList>
    </citation>
    <scope>NUCLEOTIDE SEQUENCE [LARGE SCALE GENOMIC DNA]</scope>
    <source>
        <strain evidence="13">cv. br00</strain>
    </source>
</reference>
<evidence type="ECO:0000256" key="9">
    <source>
        <dbReference type="ARBA" id="ARBA00023004"/>
    </source>
</evidence>
<evidence type="ECO:0000256" key="7">
    <source>
        <dbReference type="ARBA" id="ARBA00022989"/>
    </source>
</evidence>
<evidence type="ECO:0000256" key="1">
    <source>
        <dbReference type="ARBA" id="ARBA00001971"/>
    </source>
</evidence>